<evidence type="ECO:0000313" key="1">
    <source>
        <dbReference type="EMBL" id="KTD77027.1"/>
    </source>
</evidence>
<sequence>MLFPIKFDSNFDRSPKLKEKYQDAILVQGNSGEVASKLAEIAKTDPQQKVFGHCGILLDYFDIPFDHCGILFDYFDTQIGFFCIFFDLYKYHISSIYHCDNSLSYCSFYDHCNIVFCQYYIPNHLSNIRLLQNNLVHNHMSYHNSYYSNWNHSNYSYIPE</sequence>
<dbReference type="EMBL" id="UGOY01000001">
    <property type="protein sequence ID" value="STY22467.1"/>
    <property type="molecule type" value="Genomic_DNA"/>
</dbReference>
<organism evidence="2 4">
    <name type="scientific">Legionella steigerwaltii</name>
    <dbReference type="NCBI Taxonomy" id="460"/>
    <lineage>
        <taxon>Bacteria</taxon>
        <taxon>Pseudomonadati</taxon>
        <taxon>Pseudomonadota</taxon>
        <taxon>Gammaproteobacteria</taxon>
        <taxon>Legionellales</taxon>
        <taxon>Legionellaceae</taxon>
        <taxon>Legionella</taxon>
    </lineage>
</organism>
<evidence type="ECO:0000313" key="3">
    <source>
        <dbReference type="Proteomes" id="UP000054820"/>
    </source>
</evidence>
<protein>
    <submittedName>
        <fullName evidence="2">Uncharacterized protein</fullName>
    </submittedName>
</protein>
<name>A0A378L6Y3_9GAMM</name>
<gene>
    <name evidence="1" type="ORF">Lstg_2270</name>
    <name evidence="2" type="ORF">NCTC11991_01053</name>
</gene>
<proteinExistence type="predicted"/>
<dbReference type="AlphaFoldDB" id="A0A378L6Y3"/>
<keyword evidence="3" id="KW-1185">Reference proteome</keyword>
<evidence type="ECO:0000313" key="2">
    <source>
        <dbReference type="EMBL" id="STY22467.1"/>
    </source>
</evidence>
<evidence type="ECO:0000313" key="4">
    <source>
        <dbReference type="Proteomes" id="UP000255110"/>
    </source>
</evidence>
<dbReference type="Proteomes" id="UP000255110">
    <property type="component" value="Unassembled WGS sequence"/>
</dbReference>
<reference evidence="2 4" key="2">
    <citation type="submission" date="2018-06" db="EMBL/GenBank/DDBJ databases">
        <authorList>
            <consortium name="Pathogen Informatics"/>
            <person name="Doyle S."/>
        </authorList>
    </citation>
    <scope>NUCLEOTIDE SEQUENCE [LARGE SCALE GENOMIC DNA]</scope>
    <source>
        <strain evidence="2 4">NCTC11991</strain>
    </source>
</reference>
<accession>A0A378L6Y3</accession>
<reference evidence="1 3" key="1">
    <citation type="submission" date="2015-11" db="EMBL/GenBank/DDBJ databases">
        <title>Genomic analysis of 38 Legionella species identifies large and diverse effector repertoires.</title>
        <authorList>
            <person name="Burstein D."/>
            <person name="Amaro F."/>
            <person name="Zusman T."/>
            <person name="Lifshitz Z."/>
            <person name="Cohen O."/>
            <person name="Gilbert J.A."/>
            <person name="Pupko T."/>
            <person name="Shuman H.A."/>
            <person name="Segal G."/>
        </authorList>
    </citation>
    <scope>NUCLEOTIDE SEQUENCE [LARGE SCALE GENOMIC DNA]</scope>
    <source>
        <strain evidence="1 3">SC-18-C9</strain>
    </source>
</reference>
<dbReference type="EMBL" id="LNYZ01000015">
    <property type="protein sequence ID" value="KTD77027.1"/>
    <property type="molecule type" value="Genomic_DNA"/>
</dbReference>
<dbReference type="Proteomes" id="UP000054820">
    <property type="component" value="Unassembled WGS sequence"/>
</dbReference>